<protein>
    <submittedName>
        <fullName evidence="1">Uncharacterized protein</fullName>
    </submittedName>
</protein>
<comment type="caution">
    <text evidence="1">The sequence shown here is derived from an EMBL/GenBank/DDBJ whole genome shotgun (WGS) entry which is preliminary data.</text>
</comment>
<name>A0AAV0BG64_PHAPC</name>
<keyword evidence="2" id="KW-1185">Reference proteome</keyword>
<reference evidence="1" key="1">
    <citation type="submission" date="2022-06" db="EMBL/GenBank/DDBJ databases">
        <authorList>
            <consortium name="SYNGENTA / RWTH Aachen University"/>
        </authorList>
    </citation>
    <scope>NUCLEOTIDE SEQUENCE</scope>
</reference>
<evidence type="ECO:0000313" key="2">
    <source>
        <dbReference type="Proteomes" id="UP001153365"/>
    </source>
</evidence>
<dbReference type="AlphaFoldDB" id="A0AAV0BG64"/>
<sequence length="203" mass="22864">MSAHGAAATNSRVYLPTNCSATLKVLKSSESAVGFQAVTLIFCFKIYRDRFECHPNDADRSATPTYYAYLVATRAKKWDISDENGSAVFTTNSGTQTSGERHCEFDYFKNKINKMSEKENVFKNNKPEGSSGKNNALLPDVFSWEKNSQPPEEYSKRKFTLPSLNNMIARVKCCKCTKNEDDKIYPLQPPRVPSIFNGTIHYG</sequence>
<gene>
    <name evidence="1" type="ORF">PPACK8108_LOCUS19492</name>
</gene>
<dbReference type="EMBL" id="CALTRL010005704">
    <property type="protein sequence ID" value="CAH7685023.1"/>
    <property type="molecule type" value="Genomic_DNA"/>
</dbReference>
<evidence type="ECO:0000313" key="1">
    <source>
        <dbReference type="EMBL" id="CAH7685023.1"/>
    </source>
</evidence>
<organism evidence="1 2">
    <name type="scientific">Phakopsora pachyrhizi</name>
    <name type="common">Asian soybean rust disease fungus</name>
    <dbReference type="NCBI Taxonomy" id="170000"/>
    <lineage>
        <taxon>Eukaryota</taxon>
        <taxon>Fungi</taxon>
        <taxon>Dikarya</taxon>
        <taxon>Basidiomycota</taxon>
        <taxon>Pucciniomycotina</taxon>
        <taxon>Pucciniomycetes</taxon>
        <taxon>Pucciniales</taxon>
        <taxon>Phakopsoraceae</taxon>
        <taxon>Phakopsora</taxon>
    </lineage>
</organism>
<proteinExistence type="predicted"/>
<dbReference type="Proteomes" id="UP001153365">
    <property type="component" value="Unassembled WGS sequence"/>
</dbReference>
<accession>A0AAV0BG64</accession>